<dbReference type="PROSITE" id="PS01036">
    <property type="entry name" value="HSP70_3"/>
    <property type="match status" value="1"/>
</dbReference>
<comment type="similarity">
    <text evidence="1">Belongs to the heat shock protein 70 family.</text>
</comment>
<dbReference type="GO" id="GO:0140662">
    <property type="term" value="F:ATP-dependent protein folding chaperone"/>
    <property type="evidence" value="ECO:0007669"/>
    <property type="project" value="InterPro"/>
</dbReference>
<evidence type="ECO:0000256" key="1">
    <source>
        <dbReference type="ARBA" id="ARBA00007381"/>
    </source>
</evidence>
<dbReference type="InterPro" id="IPR013126">
    <property type="entry name" value="Hsp_70_fam"/>
</dbReference>
<keyword evidence="3" id="KW-0067">ATP-binding</keyword>
<dbReference type="AlphaFoldDB" id="A0A165YB26"/>
<keyword evidence="2" id="KW-0547">Nucleotide-binding</keyword>
<dbReference type="GO" id="GO:0005524">
    <property type="term" value="F:ATP binding"/>
    <property type="evidence" value="ECO:0007669"/>
    <property type="project" value="UniProtKB-KW"/>
</dbReference>
<dbReference type="SUPFAM" id="SSF53067">
    <property type="entry name" value="Actin-like ATPase domain"/>
    <property type="match status" value="2"/>
</dbReference>
<dbReference type="InterPro" id="IPR042054">
    <property type="entry name" value="YegD-like"/>
</dbReference>
<comment type="caution">
    <text evidence="4">The sequence shown here is derived from an EMBL/GenBank/DDBJ whole genome shotgun (WGS) entry which is preliminary data.</text>
</comment>
<dbReference type="STRING" id="989403.SAMN05421798_11918"/>
<dbReference type="Gene3D" id="3.90.640.10">
    <property type="entry name" value="Actin, Chain A, domain 4"/>
    <property type="match status" value="2"/>
</dbReference>
<gene>
    <name evidence="4" type="primary">dnaK_2</name>
    <name evidence="4" type="ORF">PsAD2_02570</name>
</gene>
<dbReference type="PROSITE" id="PS00329">
    <property type="entry name" value="HSP70_2"/>
    <property type="match status" value="1"/>
</dbReference>
<dbReference type="EMBL" id="LMCB01000019">
    <property type="protein sequence ID" value="KZL18629.1"/>
    <property type="molecule type" value="Genomic_DNA"/>
</dbReference>
<evidence type="ECO:0000256" key="2">
    <source>
        <dbReference type="ARBA" id="ARBA00022741"/>
    </source>
</evidence>
<dbReference type="CDD" id="cd10231">
    <property type="entry name" value="ASKHA_NBD_HSP70_YegD-like"/>
    <property type="match status" value="1"/>
</dbReference>
<dbReference type="Pfam" id="PF00012">
    <property type="entry name" value="HSP70"/>
    <property type="match status" value="2"/>
</dbReference>
<organism evidence="4 5">
    <name type="scientific">Pseudovibrio axinellae</name>
    <dbReference type="NCBI Taxonomy" id="989403"/>
    <lineage>
        <taxon>Bacteria</taxon>
        <taxon>Pseudomonadati</taxon>
        <taxon>Pseudomonadota</taxon>
        <taxon>Alphaproteobacteria</taxon>
        <taxon>Hyphomicrobiales</taxon>
        <taxon>Stappiaceae</taxon>
        <taxon>Pseudovibrio</taxon>
    </lineage>
</organism>
<name>A0A165YB26_9HYPH</name>
<dbReference type="RefSeq" id="WP_068006440.1">
    <property type="nucleotide sequence ID" value="NZ_FOFM01000019.1"/>
</dbReference>
<dbReference type="Gene3D" id="3.30.420.40">
    <property type="match status" value="3"/>
</dbReference>
<dbReference type="OrthoDB" id="9807934at2"/>
<evidence type="ECO:0000313" key="5">
    <source>
        <dbReference type="Proteomes" id="UP000076577"/>
    </source>
</evidence>
<proteinExistence type="inferred from homology"/>
<reference evidence="4 5" key="1">
    <citation type="journal article" date="2016" name="Front. Microbiol.">
        <title>Comparative Genomic Analysis Reveals a Diverse Repertoire of Genes Involved in Prokaryote-Eukaryote Interactions within the Pseudovibrio Genus.</title>
        <authorList>
            <person name="Romano S."/>
            <person name="Fernandez-Guerra A."/>
            <person name="Reen F.J."/>
            <person name="Glockner F.O."/>
            <person name="Crowley S.P."/>
            <person name="O'Sullivan O."/>
            <person name="Cotter P.D."/>
            <person name="Adams C."/>
            <person name="Dobson A.D."/>
            <person name="O'Gara F."/>
        </authorList>
    </citation>
    <scope>NUCLEOTIDE SEQUENCE [LARGE SCALE GENOMIC DNA]</scope>
    <source>
        <strain evidence="4 5">Ad2</strain>
    </source>
</reference>
<protein>
    <submittedName>
        <fullName evidence="4">Chaperone protein DnaK</fullName>
    </submittedName>
</protein>
<evidence type="ECO:0000256" key="3">
    <source>
        <dbReference type="ARBA" id="ARBA00022840"/>
    </source>
</evidence>
<dbReference type="InterPro" id="IPR018181">
    <property type="entry name" value="Heat_shock_70_CS"/>
</dbReference>
<accession>A0A165YB26</accession>
<sequence length="418" mass="46090">MNSAFAGIDFGTSNSTVGIYSGASPELVMLEPNHPEMPSAIFFNFEDEQIVYGRRAKEEYIRGDEGRLMQSLKSVLGTSLIQEKTAVMGGRMAFRDIIALYLRQLKRKLDDHMQEDVAKVVLGRPVHFVDADDVADRAAQDTLEGIARQEGFKHIAFQYEPIAAALAYEQSVTREELVLVLDIGGGTADFSVIRVSPERKNAADRSNDILANTGVHIGGTDFDRLLSLSQVMPQLGYKTLTKDGKRALPSKYYFDLATWQFINQLYAPNILRELGEVRREASNPHLVERLREVIRAKHGHALATRVEQAKIDLSSVDHTTVKIELEEEDVLAKVTSADFHAAIAASIGKIEDTIQDALKKAGVTSDQINSMFLTGGTTRIPMLREHFKSLMPNASVVEGDVFGAVGLGLAADARRKFA</sequence>
<dbReference type="PATRIC" id="fig|989403.3.peg.2742"/>
<keyword evidence="5" id="KW-1185">Reference proteome</keyword>
<dbReference type="PANTHER" id="PTHR19375">
    <property type="entry name" value="HEAT SHOCK PROTEIN 70KDA"/>
    <property type="match status" value="1"/>
</dbReference>
<dbReference type="InterPro" id="IPR043129">
    <property type="entry name" value="ATPase_NBD"/>
</dbReference>
<evidence type="ECO:0000313" key="4">
    <source>
        <dbReference type="EMBL" id="KZL18629.1"/>
    </source>
</evidence>
<dbReference type="Proteomes" id="UP000076577">
    <property type="component" value="Unassembled WGS sequence"/>
</dbReference>